<keyword evidence="1" id="KW-0547">Nucleotide-binding</keyword>
<keyword evidence="2" id="KW-1185">Reference proteome</keyword>
<dbReference type="SUPFAM" id="SSF52540">
    <property type="entry name" value="P-loop containing nucleoside triphosphate hydrolases"/>
    <property type="match status" value="1"/>
</dbReference>
<dbReference type="AlphaFoldDB" id="A0AAW9NTG0"/>
<dbReference type="Proteomes" id="UP001344888">
    <property type="component" value="Unassembled WGS sequence"/>
</dbReference>
<dbReference type="InterPro" id="IPR052922">
    <property type="entry name" value="Cytidylate_Kinase-2"/>
</dbReference>
<name>A0AAW9NTG0_9BACL</name>
<dbReference type="InterPro" id="IPR027417">
    <property type="entry name" value="P-loop_NTPase"/>
</dbReference>
<organism evidence="1 2">
    <name type="scientific">Metasolibacillus meyeri</name>
    <dbReference type="NCBI Taxonomy" id="1071052"/>
    <lineage>
        <taxon>Bacteria</taxon>
        <taxon>Bacillati</taxon>
        <taxon>Bacillota</taxon>
        <taxon>Bacilli</taxon>
        <taxon>Bacillales</taxon>
        <taxon>Caryophanaceae</taxon>
        <taxon>Metasolibacillus</taxon>
    </lineage>
</organism>
<dbReference type="RefSeq" id="WP_326122586.1">
    <property type="nucleotide sequence ID" value="NZ_JARSFG010000008.1"/>
</dbReference>
<keyword evidence="1" id="KW-0067">ATP-binding</keyword>
<dbReference type="PANTHER" id="PTHR37816">
    <property type="entry name" value="YALI0E33011P"/>
    <property type="match status" value="1"/>
</dbReference>
<dbReference type="PANTHER" id="PTHR37816:SF2">
    <property type="entry name" value="DNA TOPOLOGY MODULATION PROTEIN FLAR-RELATED PROTEIN"/>
    <property type="match status" value="1"/>
</dbReference>
<dbReference type="EMBL" id="JARSFG010000008">
    <property type="protein sequence ID" value="MEC1178053.1"/>
    <property type="molecule type" value="Genomic_DNA"/>
</dbReference>
<comment type="caution">
    <text evidence="1">The sequence shown here is derived from an EMBL/GenBank/DDBJ whole genome shotgun (WGS) entry which is preliminary data.</text>
</comment>
<sequence length="167" mass="20197">MKQKIHIIGSVGSGKSTLARQLASQYEIDCIELDNIVWERHPTGDIRQFDEAIWQKIQQLTQQNKWITEGAHYQHWVTPLFEQADYIVHLQPSYFTRLWRIHKRFFKQVLKLEKSNYNPTIQMLRSMYKWNKSYEKTGQWKIKEKLQPFHNKVVIVKSEKEIRKLLQ</sequence>
<accession>A0AAW9NTG0</accession>
<evidence type="ECO:0000313" key="2">
    <source>
        <dbReference type="Proteomes" id="UP001344888"/>
    </source>
</evidence>
<dbReference type="Gene3D" id="3.40.50.300">
    <property type="entry name" value="P-loop containing nucleotide triphosphate hydrolases"/>
    <property type="match status" value="1"/>
</dbReference>
<protein>
    <submittedName>
        <fullName evidence="1">ATP-binding cassette domain-containing protein</fullName>
    </submittedName>
</protein>
<evidence type="ECO:0000313" key="1">
    <source>
        <dbReference type="EMBL" id="MEC1178053.1"/>
    </source>
</evidence>
<reference evidence="1 2" key="1">
    <citation type="submission" date="2023-03" db="EMBL/GenBank/DDBJ databases">
        <title>Bacillus Genome Sequencing.</title>
        <authorList>
            <person name="Dunlap C."/>
        </authorList>
    </citation>
    <scope>NUCLEOTIDE SEQUENCE [LARGE SCALE GENOMIC DNA]</scope>
    <source>
        <strain evidence="1 2">B-59205</strain>
    </source>
</reference>
<proteinExistence type="predicted"/>
<dbReference type="GO" id="GO:0005524">
    <property type="term" value="F:ATP binding"/>
    <property type="evidence" value="ECO:0007669"/>
    <property type="project" value="UniProtKB-KW"/>
</dbReference>
<gene>
    <name evidence="1" type="ORF">P9B03_06110</name>
</gene>